<proteinExistence type="predicted"/>
<gene>
    <name evidence="3" type="primary">xre_3</name>
    <name evidence="3" type="ORF">SY212_13770</name>
</gene>
<dbReference type="RefSeq" id="WP_172584821.1">
    <property type="nucleotide sequence ID" value="NZ_BLAM01000141.1"/>
</dbReference>
<organism evidence="3">
    <name type="scientific">Ligilactobacillus agilis</name>
    <dbReference type="NCBI Taxonomy" id="1601"/>
    <lineage>
        <taxon>Bacteria</taxon>
        <taxon>Bacillati</taxon>
        <taxon>Bacillota</taxon>
        <taxon>Bacilli</taxon>
        <taxon>Lactobacillales</taxon>
        <taxon>Lactobacillaceae</taxon>
        <taxon>Ligilactobacillus</taxon>
    </lineage>
</organism>
<protein>
    <submittedName>
        <fullName evidence="3">XRE family transcriptional regulator</fullName>
    </submittedName>
</protein>
<dbReference type="Gene3D" id="1.10.260.40">
    <property type="entry name" value="lambda repressor-like DNA-binding domains"/>
    <property type="match status" value="1"/>
</dbReference>
<dbReference type="EMBL" id="BLAM01000141">
    <property type="protein sequence ID" value="GET06347.1"/>
    <property type="molecule type" value="Genomic_DNA"/>
</dbReference>
<dbReference type="PANTHER" id="PTHR46558:SF11">
    <property type="entry name" value="HTH-TYPE TRANSCRIPTIONAL REGULATOR XRE"/>
    <property type="match status" value="1"/>
</dbReference>
<evidence type="ECO:0000259" key="2">
    <source>
        <dbReference type="PROSITE" id="PS50943"/>
    </source>
</evidence>
<dbReference type="PANTHER" id="PTHR46558">
    <property type="entry name" value="TRACRIPTIONAL REGULATORY PROTEIN-RELATED-RELATED"/>
    <property type="match status" value="1"/>
</dbReference>
<dbReference type="PROSITE" id="PS50943">
    <property type="entry name" value="HTH_CROC1"/>
    <property type="match status" value="1"/>
</dbReference>
<sequence>MIGQTVRNLRKQKRISQTELAKILHVSQQTITAWETGKAEPSSSAVSNLADYFNVTTDYLLGRPEKQTESRQQTISEAIETAMANDGKELDQHDKDVIKSLIEAYLDNKR</sequence>
<dbReference type="InterPro" id="IPR010982">
    <property type="entry name" value="Lambda_DNA-bd_dom_sf"/>
</dbReference>
<evidence type="ECO:0000313" key="3">
    <source>
        <dbReference type="EMBL" id="GET06347.1"/>
    </source>
</evidence>
<dbReference type="CDD" id="cd00093">
    <property type="entry name" value="HTH_XRE"/>
    <property type="match status" value="1"/>
</dbReference>
<dbReference type="AlphaFoldDB" id="A0A6F9XMC1"/>
<dbReference type="SMART" id="SM00530">
    <property type="entry name" value="HTH_XRE"/>
    <property type="match status" value="1"/>
</dbReference>
<dbReference type="Proteomes" id="UP000494265">
    <property type="component" value="Unassembled WGS sequence"/>
</dbReference>
<comment type="caution">
    <text evidence="3">The sequence shown here is derived from an EMBL/GenBank/DDBJ whole genome shotgun (WGS) entry which is preliminary data.</text>
</comment>
<keyword evidence="1" id="KW-0238">DNA-binding</keyword>
<dbReference type="GO" id="GO:0003677">
    <property type="term" value="F:DNA binding"/>
    <property type="evidence" value="ECO:0007669"/>
    <property type="project" value="UniProtKB-KW"/>
</dbReference>
<accession>A0A6F9XMC1</accession>
<dbReference type="Pfam" id="PF01381">
    <property type="entry name" value="HTH_3"/>
    <property type="match status" value="1"/>
</dbReference>
<reference evidence="3" key="1">
    <citation type="submission" date="2019-10" db="EMBL/GenBank/DDBJ databases">
        <title>Lactobacillus agilis SY212 Whole Genome Sequencing Project.</title>
        <authorList>
            <person name="Suzuki S."/>
            <person name="Endo A."/>
            <person name="Maeno S."/>
            <person name="Shiwa Y."/>
            <person name="Matsutani M."/>
            <person name="Kajikawa A."/>
        </authorList>
    </citation>
    <scope>NUCLEOTIDE SEQUENCE</scope>
    <source>
        <strain evidence="3">SY212</strain>
    </source>
</reference>
<dbReference type="InterPro" id="IPR001387">
    <property type="entry name" value="Cro/C1-type_HTH"/>
</dbReference>
<dbReference type="SUPFAM" id="SSF47413">
    <property type="entry name" value="lambda repressor-like DNA-binding domains"/>
    <property type="match status" value="1"/>
</dbReference>
<name>A0A6F9XMC1_9LACO</name>
<feature type="domain" description="HTH cro/C1-type" evidence="2">
    <location>
        <begin position="6"/>
        <end position="60"/>
    </location>
</feature>
<evidence type="ECO:0000256" key="1">
    <source>
        <dbReference type="ARBA" id="ARBA00023125"/>
    </source>
</evidence>